<reference evidence="2" key="1">
    <citation type="journal article" date="2008" name="Mol. Biol. Evol.">
        <title>Nucleus-encoded periplastid-targeted EFL in chlorarachniophytes.</title>
        <authorList>
            <person name="Gile G.H."/>
            <person name="Keeling P.J."/>
        </authorList>
    </citation>
    <scope>NUCLEOTIDE SEQUENCE</scope>
    <source>
        <strain evidence="2">CCMP 2057</strain>
    </source>
</reference>
<geneLocation type="nucleomorph" evidence="2"/>
<keyword evidence="1" id="KW-1133">Transmembrane helix</keyword>
<accession>B5A4F9</accession>
<evidence type="ECO:0000256" key="1">
    <source>
        <dbReference type="SAM" id="Phobius"/>
    </source>
</evidence>
<feature type="transmembrane region" description="Helical" evidence="1">
    <location>
        <begin position="146"/>
        <end position="165"/>
    </location>
</feature>
<dbReference type="EMBL" id="EU810243">
    <property type="protein sequence ID" value="ACF24511.1"/>
    <property type="molecule type" value="mRNA"/>
</dbReference>
<keyword evidence="1" id="KW-0812">Transmembrane</keyword>
<keyword evidence="1" id="KW-0472">Membrane</keyword>
<proteinExistence type="evidence at transcript level"/>
<feature type="transmembrane region" description="Helical" evidence="1">
    <location>
        <begin position="177"/>
        <end position="194"/>
    </location>
</feature>
<organism evidence="2">
    <name type="scientific">Gymnochlora stellata</name>
    <dbReference type="NCBI Taxonomy" id="67809"/>
    <lineage>
        <taxon>Eukaryota</taxon>
        <taxon>Sar</taxon>
        <taxon>Rhizaria</taxon>
        <taxon>Cercozoa</taxon>
        <taxon>Chlorarachniophyceae</taxon>
        <taxon>Gymnochlora</taxon>
    </lineage>
</organism>
<gene>
    <name evidence="2" type="primary">tic20</name>
</gene>
<keyword evidence="2" id="KW-0542">Nucleomorph</keyword>
<sequence length="218" mass="25984">MYYYKCCYSFAMKLITGSRLQFHKFTKRSLRNTSNIFQTKKRSHILLHSNKNKFIKQKRNEGKLYLKFRSTVLYTYPMINIIFYGRNVYNSFPGNIIFYQIFAFPSSIFLRTTFTMLISYLLLILRTVFNPNTQKIVRYHAILANYLDLLLLITYSLRFLVFPFAKWSVIQPLADCILYSITTSIIMYCAWCATKLKKPVLPHFLQKQIDDIVRMFAN</sequence>
<evidence type="ECO:0000313" key="2">
    <source>
        <dbReference type="EMBL" id="ACF24511.1"/>
    </source>
</evidence>
<dbReference type="AlphaFoldDB" id="B5A4F9"/>
<protein>
    <submittedName>
        <fullName evidence="2">Chloroplast inner chloroplast membrane translocon Tic20</fullName>
    </submittedName>
</protein>
<feature type="transmembrane region" description="Helical" evidence="1">
    <location>
        <begin position="97"/>
        <end position="125"/>
    </location>
</feature>
<name>B5A4F9_GYMST</name>
<feature type="transmembrane region" description="Helical" evidence="1">
    <location>
        <begin position="64"/>
        <end position="85"/>
    </location>
</feature>